<feature type="transmembrane region" description="Helical" evidence="2">
    <location>
        <begin position="415"/>
        <end position="434"/>
    </location>
</feature>
<accession>A0ABR8UK69</accession>
<keyword evidence="2" id="KW-1133">Transmembrane helix</keyword>
<dbReference type="PANTHER" id="PTHR40940">
    <property type="entry name" value="PROTEIN BATD-RELATED"/>
    <property type="match status" value="1"/>
</dbReference>
<feature type="region of interest" description="Disordered" evidence="1">
    <location>
        <begin position="543"/>
        <end position="563"/>
    </location>
</feature>
<dbReference type="Proteomes" id="UP000647183">
    <property type="component" value="Unassembled WGS sequence"/>
</dbReference>
<keyword evidence="4" id="KW-1185">Reference proteome</keyword>
<organism evidence="3 4">
    <name type="scientific">Luteimonas colneyensis</name>
    <dbReference type="NCBI Taxonomy" id="2762230"/>
    <lineage>
        <taxon>Bacteria</taxon>
        <taxon>Pseudomonadati</taxon>
        <taxon>Pseudomonadota</taxon>
        <taxon>Gammaproteobacteria</taxon>
        <taxon>Lysobacterales</taxon>
        <taxon>Lysobacteraceae</taxon>
        <taxon>Luteimonas</taxon>
    </lineage>
</organism>
<dbReference type="EMBL" id="JACSQJ010000003">
    <property type="protein sequence ID" value="MBD7988039.1"/>
    <property type="molecule type" value="Genomic_DNA"/>
</dbReference>
<reference evidence="3 4" key="1">
    <citation type="submission" date="2020-08" db="EMBL/GenBank/DDBJ databases">
        <title>A Genomic Blueprint of the Chicken Gut Microbiome.</title>
        <authorList>
            <person name="Gilroy R."/>
            <person name="Ravi A."/>
            <person name="Getino M."/>
            <person name="Pursley I."/>
            <person name="Horton D.L."/>
            <person name="Alikhan N.-F."/>
            <person name="Baker D."/>
            <person name="Gharbi K."/>
            <person name="Hall N."/>
            <person name="Watson M."/>
            <person name="Adriaenssens E.M."/>
            <person name="Foster-Nyarko E."/>
            <person name="Jarju S."/>
            <person name="Secka A."/>
            <person name="Antonio M."/>
            <person name="Oren A."/>
            <person name="Chaudhuri R."/>
            <person name="La Ragione R.M."/>
            <person name="Hildebrand F."/>
            <person name="Pallen M.J."/>
        </authorList>
    </citation>
    <scope>NUCLEOTIDE SEQUENCE [LARGE SCALE GENOMIC DNA]</scope>
    <source>
        <strain evidence="3 4">Sa2BVA3</strain>
    </source>
</reference>
<evidence type="ECO:0000256" key="2">
    <source>
        <dbReference type="SAM" id="Phobius"/>
    </source>
</evidence>
<sequence length="563" mass="59624">MPNPSATSRGIVCWLLALVLVLAPQLATAEARAWLDRDRIELGETVTLNIETDGGGRPDYGPLGQEFRIEQRSSRQSLVTRNGQPVTRTLYAVALQPGREGRLAIPALRVGSERTAPLTLTVVPASVAQPRARGPAFIEAEVDDPSPHVQQAVGLRLRLYYSAQLLSGQLDQPSVDGAGLQRAGSDLQYTREVGGRTFQVVERRYLLIPERSGRITLPPATFRGRGVGGWLDDLFGDGQRALSAEGPALALDVQPVPDGAPRPWLPLHGLQLRWLQTPDAARAGDAFTVELELVADGATAAQLEPPMLVADAGAQVFPEPAQHDETIEDGRPRVRMVRRFSVLPARAGPLRIEAPAMAWWDVGADRARTATVPALELDVAAVAGGAAAHDAGASLASDAGPWVRLPGVQGPVHRWALATVAFALLWLVTLAWALQWRQRGLVLAADAVAGTPSRRPGGQAASRSSHGPALRTALDTGDLGEVAAALCALATPPVADLDALSARLAPGPQREAIAGLQRARWGQDGAGAAQARAAVRAAFMRGPDWLDGDDAGDDGLLPPHYPR</sequence>
<keyword evidence="2" id="KW-0812">Transmembrane</keyword>
<comment type="caution">
    <text evidence="3">The sequence shown here is derived from an EMBL/GenBank/DDBJ whole genome shotgun (WGS) entry which is preliminary data.</text>
</comment>
<evidence type="ECO:0000313" key="4">
    <source>
        <dbReference type="Proteomes" id="UP000647183"/>
    </source>
</evidence>
<proteinExistence type="predicted"/>
<feature type="compositionally biased region" description="Low complexity" evidence="1">
    <location>
        <begin position="554"/>
        <end position="563"/>
    </location>
</feature>
<dbReference type="PANTHER" id="PTHR40940:SF1">
    <property type="entry name" value="PROTEIN BATD"/>
    <property type="match status" value="1"/>
</dbReference>
<gene>
    <name evidence="3" type="ORF">H9645_08360</name>
</gene>
<name>A0ABR8UK69_9GAMM</name>
<evidence type="ECO:0000313" key="3">
    <source>
        <dbReference type="EMBL" id="MBD7988039.1"/>
    </source>
</evidence>
<dbReference type="InterPro" id="IPR025738">
    <property type="entry name" value="BatD"/>
</dbReference>
<dbReference type="Pfam" id="PF13584">
    <property type="entry name" value="BatD"/>
    <property type="match status" value="1"/>
</dbReference>
<keyword evidence="2" id="KW-0472">Membrane</keyword>
<protein>
    <submittedName>
        <fullName evidence="3">BatD family protein</fullName>
    </submittedName>
</protein>
<dbReference type="RefSeq" id="WP_191729234.1">
    <property type="nucleotide sequence ID" value="NZ_JACSQJ010000003.1"/>
</dbReference>
<evidence type="ECO:0000256" key="1">
    <source>
        <dbReference type="SAM" id="MobiDB-lite"/>
    </source>
</evidence>